<dbReference type="RefSeq" id="WP_176112372.1">
    <property type="nucleotide sequence ID" value="NZ_JAALDK010000003.1"/>
</dbReference>
<dbReference type="InterPro" id="IPR009081">
    <property type="entry name" value="PP-bd_ACP"/>
</dbReference>
<comment type="caution">
    <text evidence="7">The sequence shown here is derived from an EMBL/GenBank/DDBJ whole genome shotgun (WGS) entry which is preliminary data.</text>
</comment>
<dbReference type="InterPro" id="IPR045851">
    <property type="entry name" value="AMP-bd_C_sf"/>
</dbReference>
<dbReference type="SUPFAM" id="SSF56801">
    <property type="entry name" value="Acetyl-CoA synthetase-like"/>
    <property type="match status" value="3"/>
</dbReference>
<dbReference type="Pfam" id="PF00501">
    <property type="entry name" value="AMP-binding"/>
    <property type="match status" value="3"/>
</dbReference>
<dbReference type="Gene3D" id="2.30.38.10">
    <property type="entry name" value="Luciferase, Domain 3"/>
    <property type="match status" value="3"/>
</dbReference>
<evidence type="ECO:0000256" key="1">
    <source>
        <dbReference type="ARBA" id="ARBA00001957"/>
    </source>
</evidence>
<dbReference type="Gene3D" id="3.40.50.1820">
    <property type="entry name" value="alpha/beta hydrolase"/>
    <property type="match status" value="1"/>
</dbReference>
<dbReference type="CDD" id="cd19544">
    <property type="entry name" value="E-C_NRPS"/>
    <property type="match status" value="1"/>
</dbReference>
<dbReference type="InterPro" id="IPR010071">
    <property type="entry name" value="AA_adenyl_dom"/>
</dbReference>
<dbReference type="Gene3D" id="3.30.559.30">
    <property type="entry name" value="Nonribosomal peptide synthetase, condensation domain"/>
    <property type="match status" value="3"/>
</dbReference>
<dbReference type="SUPFAM" id="SSF53474">
    <property type="entry name" value="alpha/beta-Hydrolases"/>
    <property type="match status" value="1"/>
</dbReference>
<dbReference type="Pfam" id="PF00975">
    <property type="entry name" value="Thioesterase"/>
    <property type="match status" value="1"/>
</dbReference>
<dbReference type="GO" id="GO:0043041">
    <property type="term" value="P:amino acid activation for nonribosomal peptide biosynthetic process"/>
    <property type="evidence" value="ECO:0007669"/>
    <property type="project" value="TreeGrafter"/>
</dbReference>
<dbReference type="InterPro" id="IPR000873">
    <property type="entry name" value="AMP-dep_synth/lig_dom"/>
</dbReference>
<feature type="domain" description="Carrier" evidence="6">
    <location>
        <begin position="1892"/>
        <end position="1967"/>
    </location>
</feature>
<dbReference type="FunFam" id="2.30.38.10:FF:000001">
    <property type="entry name" value="Non-ribosomal peptide synthetase PvdI"/>
    <property type="match status" value="3"/>
</dbReference>
<dbReference type="Gene3D" id="1.10.1200.10">
    <property type="entry name" value="ACP-like"/>
    <property type="match status" value="3"/>
</dbReference>
<dbReference type="PANTHER" id="PTHR45527">
    <property type="entry name" value="NONRIBOSOMAL PEPTIDE SYNTHETASE"/>
    <property type="match status" value="1"/>
</dbReference>
<comment type="cofactor">
    <cofactor evidence="1">
        <name>pantetheine 4'-phosphate</name>
        <dbReference type="ChEBI" id="CHEBI:47942"/>
    </cofactor>
</comment>
<accession>A0A7Y6K9N0</accession>
<evidence type="ECO:0000256" key="3">
    <source>
        <dbReference type="ARBA" id="ARBA00022450"/>
    </source>
</evidence>
<dbReference type="PANTHER" id="PTHR45527:SF1">
    <property type="entry name" value="FATTY ACID SYNTHASE"/>
    <property type="match status" value="1"/>
</dbReference>
<dbReference type="FunFam" id="3.40.50.980:FF:000002">
    <property type="entry name" value="Enterobactin synthetase component F"/>
    <property type="match status" value="2"/>
</dbReference>
<dbReference type="GO" id="GO:0031177">
    <property type="term" value="F:phosphopantetheine binding"/>
    <property type="evidence" value="ECO:0007669"/>
    <property type="project" value="InterPro"/>
</dbReference>
<dbReference type="InterPro" id="IPR025110">
    <property type="entry name" value="AMP-bd_C"/>
</dbReference>
<dbReference type="Pfam" id="PF00550">
    <property type="entry name" value="PP-binding"/>
    <property type="match status" value="3"/>
</dbReference>
<dbReference type="GO" id="GO:0005737">
    <property type="term" value="C:cytoplasm"/>
    <property type="evidence" value="ECO:0007669"/>
    <property type="project" value="TreeGrafter"/>
</dbReference>
<dbReference type="FunFam" id="3.30.559.30:FF:000001">
    <property type="entry name" value="Non-ribosomal peptide synthetase"/>
    <property type="match status" value="1"/>
</dbReference>
<dbReference type="PROSITE" id="PS00012">
    <property type="entry name" value="PHOSPHOPANTETHEINE"/>
    <property type="match status" value="2"/>
</dbReference>
<dbReference type="InterPro" id="IPR020806">
    <property type="entry name" value="PKS_PP-bd"/>
</dbReference>
<keyword evidence="5" id="KW-0436">Ligase</keyword>
<dbReference type="NCBIfam" id="NF003417">
    <property type="entry name" value="PRK04813.1"/>
    <property type="match status" value="3"/>
</dbReference>
<dbReference type="InterPro" id="IPR020845">
    <property type="entry name" value="AMP-binding_CS"/>
</dbReference>
<dbReference type="FunFam" id="3.30.300.30:FF:000010">
    <property type="entry name" value="Enterobactin synthetase component F"/>
    <property type="match status" value="3"/>
</dbReference>
<evidence type="ECO:0000256" key="5">
    <source>
        <dbReference type="ARBA" id="ARBA00022598"/>
    </source>
</evidence>
<evidence type="ECO:0000256" key="4">
    <source>
        <dbReference type="ARBA" id="ARBA00022553"/>
    </source>
</evidence>
<evidence type="ECO:0000259" key="6">
    <source>
        <dbReference type="PROSITE" id="PS50075"/>
    </source>
</evidence>
<sequence>MDIGNRLPILSEAGARGTTVAHELLASREEFWRQRLEQFKIVQLPFSSLEGNALATWQSTAWLMPGALAELSPSDRAEFLLTAWVVYLARITGEAELQLGWTPVPNGSRAGVNALEVLVASVVPMAITIDLDNNFAEARTAVAAEFAQLNAQDTFARDLIARCPTLSGVEALRLRRPWPVGVTVTGESCSAAEESVSSSSSEIARSGELVTLEICALDGSFRWHFDASRLEPNQIERMTQHLQNLLCAVMTDAQQSLGCIGLLSSDERTCLLEDLNRTATPYPSDRCIHELFEAQVRKTPDAVAVVHADARLKYGELNTRANRLAYHLIALGVKPGERVAIVLDRGIALVVAQLAVLKAGGVYVPIDRGGPVGRRSWIMTDCAVRLILVGDENEGGLEIPIPILAIDPIMAGTGCSTDPGLALTAEAPAYVMYTSGSTGLPKAVVVPHRAVNRLVINNGYAEFTSSDRVAWVGNPAFSISTLEVWAPLLHGSSLIVIPHTAVLQPEVLRILVRRHRITVLHLTAGLFSRSVDELGPVLTSLRFLLVGGGAVDAAAVARVLSQSRPQHLLHCYGSTETSTFATVCEITAIDQTVRRLPIGRPIANTRVYLLDGHGAPVPFGAVGELYVGGAGVARGYLNRPELTAERFIGSPFVEGDRLYRTGDLARYLPDGNLEFLGRNDDQVKIRGFRIEPGEIAARLIEHAWVRDAVVVAQQDGAGEKRLVAYVVCAPEAASNGLDGSELAGALRAQISAHLPDYMVPAAFVRLAALPLTVNGKLDRKALPAPDDEAYAHRAYEAPQGEVEITLAQIWAELLGVERVGRHDHFFALGGHSLLAVQLMERLRRRSLRIEVRTLFVKPVLADLAASLSSHHEMAVPANLIGEQSPAITPEMLPLIELTQGEIDRIVATVPGGVGNIQDIYGLSPLQDGILFHHLLATKGDPYLLVSQMAFADRDLLERYLAAVQRVVDRHDILRTSFVWEGLSRPAQVVWRNTLLEVSEVELDGACGPGDAQLKHRFDPRQHRIELGRAPLLRFVIAREPGSARWLLLELQHHLIGDHTTLELMHAEVRAVLEGREHELAAPQPFRNLVAAARLGVGADAHEEFFRGLLGNIDEPCTPFGLCEVQGDGRGTREAQRMLPQALSVRLRVQARRLGVSLASLCHLAWGQVVARSSDREQVVFGTVLFGRMHGGAGGDRAMGLFINTLPLRLDLDGTGVEASVRTTHARLAELLVHEHASLALAQRCSGVAAPAPLFSALLNYRHNTPAAVSASAADDVLPGMEWLGGEERTNYPLTLSVEDFGEALGLTAQVAEGVSADRVCGYMQHTLAQLAEALERAPNTPVRELDILPPDERAYLLEELNRTAVTYPEQQCIHELFEAQVRQAPDAVAVVYQDQRVSYGELNARANQLAHHLIGLGVTPDQPVAICVARSVAMVVGLLAILKAGGAYLPLDPAYPSARLHQVLEDAAPPLLLADAAGRSALGADALLDLTVVDLETATPEWANLPVSDPDPRALGLTSRHLAYVIYTSGSTGTPKGAQNEHRAIVNRLIWMQNAYGLKATDVVLQKTPFGFDVSAWEFFWTLLEGATLVLAPPDAHRDPAALVDLIVSQRITTAHFVPSMLVSFMDAKSVDRCTSLRRVLCSGEALPAASVHKVRRLLPWTGLHNLYGPTEAAIDVTAWSCPDEFDGAIVPIGHPIANTRVYLLDGHGAPVPFGAVGELYVGGAGVARGYLNRPELTAERFIGSPFVEGDRLYRTGDLARYLPDGNLEFLGRNDDQVKIRGFRIEPGEIAARLIEHAWVRDAVVVAQQDGAGEKRLVAYVVCAPEAASNGLDGSELAGALRAQISAHLPDYMVPAAFVRLAALPLTVNGKLDRKALPAPDDEAYAHRAYEAPQGEVEITLAQIWAELLGVERVGRHDHFFALGGHSLLAVQLLSRVSLAIGFTLPLTTLFAKPVLADLAASIMDELSRSGAQDLPAIVAVSREAPLVLSFAQQRLWFLAQLDQSSTNYHIPLGWRLKGGLDRSAWQRSLDRVLARHEALRSVFVAPEGKPWVELLPEDAGLPVVEHDVRDRPDADEALLGLCREEARTPFDLARGPLIRGRLIRISDEEHVLLLTQHHIVSDGWSLGVLVRELSQLYRAFVAGEGDPLPPLAIQYPDYAAWQRQWLSGERLQSQAHYWRNNLSGAPARLALPTDRPRPAEQSFAGASVTVVIDADLTRDLKRLSRQHDTTLFMTVLAAWAALLSRLSGQDDLVIGVPSANRSRREVEELIGCFVNTLALRLDLSGEPSVAELLTRTRRSALGAQEHQDLPFEQVVEIVQPPRRLDHTPLFQVMLAWQNNAAGTFDLPGLRVEAAADGFDQVKFDLELNLGEHGEEIAGTLGYATALFDQATIERQRGYLLALLQAMAADARQAVGRIELLAADERTYLLEELNRTAVTYPEQQCIHELFEAQVRQAPDAVAVVYQDQRVSYGELNARANQLAHHLIGLGVTPDQPVAICVARSVAMVVGLLAILKAGGAYLPLDPVYPSARLHQVLEDAAPPLLLADAAGRSALGADALLDLTVVDLETATPEWANLPVSDPDPRALGLTSRHLAYVIYTSGSTGTPKGAQNEHRAIVNRLIWMQNAYGLKATDVVLQKTPFGFDVSAWEFFWTLLEGATLVLAPPDAHRDPAALVDLIVSQRITTVHFVPSMLVSFMDAKSVDRCTSLRRVLCSGEALPAASVHKVRRLLPWTGLHNLYGPTEAAIDVTAWSCPDEFDGAIVPIGHPIANTRVYLLDGHGAPVPFGAVGELYVGGAGVARGYLNRPELTAERFIGSPFVEGDRLYRTGDLARYLPDGNLEFLGRNDDQVKIRGFRIEPGEIAARLIEHAWVRDAVVVAQQDGAGEKRLVAYVVCAPEAASNGLDGSELAGALRAQISAHLPDYMVPAAFVRLAALPLTVNGKLDRKALPAPDDEAYAHRAYEAPQGEVEITLAQIWAELLGVERVGRHDHFFALGGHSLLAVQLISRAQKAGLTFSAADLFQAPVLRELASKIHLKRQPSSPQVISVLETGSQPPLFFVPTGLGDCSYVPALVKEMDVDCPVYALPWPHFDDERPLTLEAIAAEVMLAVREIQPHGPYRFAGYSSGAILAYAIAQHLVNLNEAVSFMAFMDAALPANRRSLSPTQMAREVLLDSMEFLEDDSFQVLERFAANSSIGQLIQKAQQIGAIPQDRDLESLLLTYEKAAQFQRALDLYEAPSLGIEINQFYVNGPVRSRRARGSIGQEASSPLRGWDRVLRAEAIHAVSVPGDHTTMMNTPENRRVLARCLLIALNNSPDRRRQSQVPPS</sequence>
<dbReference type="InterPro" id="IPR006162">
    <property type="entry name" value="Ppantetheine_attach_site"/>
</dbReference>
<reference evidence="7 8" key="1">
    <citation type="submission" date="2020-02" db="EMBL/GenBank/DDBJ databases">
        <title>Paraburkholderia simonii sp. nov. and Paraburkholderia youngii sp. nov. Brazilian and Mexican Mimosa-associated rhizobia.</title>
        <authorList>
            <person name="Mavima L."/>
            <person name="Beukes C.W."/>
            <person name="Chan W.Y."/>
            <person name="Palmer M."/>
            <person name="De Meyer S.E."/>
            <person name="James E.K."/>
            <person name="Venter S.N."/>
            <person name="Steenkamp E.T."/>
        </authorList>
    </citation>
    <scope>NUCLEOTIDE SEQUENCE [LARGE SCALE GENOMIC DNA]</scope>
    <source>
        <strain evidence="7 8">JPY169</strain>
    </source>
</reference>
<dbReference type="InterPro" id="IPR001031">
    <property type="entry name" value="Thioesterase"/>
</dbReference>
<dbReference type="CDD" id="cd19531">
    <property type="entry name" value="LCL_NRPS-like"/>
    <property type="match status" value="1"/>
</dbReference>
<dbReference type="EMBL" id="JAALDK010000003">
    <property type="protein sequence ID" value="NUY05910.1"/>
    <property type="molecule type" value="Genomic_DNA"/>
</dbReference>
<dbReference type="PROSITE" id="PS00455">
    <property type="entry name" value="AMP_BINDING"/>
    <property type="match status" value="3"/>
</dbReference>
<evidence type="ECO:0000313" key="7">
    <source>
        <dbReference type="EMBL" id="NUY05910.1"/>
    </source>
</evidence>
<dbReference type="Gene3D" id="3.30.300.30">
    <property type="match status" value="3"/>
</dbReference>
<dbReference type="Gene3D" id="3.30.559.10">
    <property type="entry name" value="Chloramphenicol acetyltransferase-like domain"/>
    <property type="match status" value="2"/>
</dbReference>
<dbReference type="FunFam" id="3.40.50.12780:FF:000012">
    <property type="entry name" value="Non-ribosomal peptide synthetase"/>
    <property type="match status" value="3"/>
</dbReference>
<dbReference type="Pfam" id="PF13193">
    <property type="entry name" value="AMP-binding_C"/>
    <property type="match status" value="3"/>
</dbReference>
<dbReference type="FunFam" id="3.40.50.980:FF:000001">
    <property type="entry name" value="Non-ribosomal peptide synthetase"/>
    <property type="match status" value="2"/>
</dbReference>
<dbReference type="NCBIfam" id="TIGR01733">
    <property type="entry name" value="AA-adenyl-dom"/>
    <property type="match status" value="3"/>
</dbReference>
<dbReference type="SMART" id="SM00823">
    <property type="entry name" value="PKS_PP"/>
    <property type="match status" value="3"/>
</dbReference>
<dbReference type="Pfam" id="PF00668">
    <property type="entry name" value="Condensation"/>
    <property type="match status" value="2"/>
</dbReference>
<protein>
    <submittedName>
        <fullName evidence="7">Amino acid adenylation domain-containing protein</fullName>
    </submittedName>
</protein>
<dbReference type="FunFam" id="1.10.1200.10:FF:000005">
    <property type="entry name" value="Nonribosomal peptide synthetase 1"/>
    <property type="match status" value="3"/>
</dbReference>
<dbReference type="Proteomes" id="UP000594380">
    <property type="component" value="Unassembled WGS sequence"/>
</dbReference>
<dbReference type="GeneID" id="301106832"/>
<feature type="domain" description="Carrier" evidence="6">
    <location>
        <begin position="797"/>
        <end position="871"/>
    </location>
</feature>
<gene>
    <name evidence="7" type="ORF">G5S42_41705</name>
</gene>
<keyword evidence="3" id="KW-0596">Phosphopantetheine</keyword>
<dbReference type="FunFam" id="3.30.559.10:FF:000012">
    <property type="entry name" value="Non-ribosomal peptide synthetase"/>
    <property type="match status" value="1"/>
</dbReference>
<proteinExistence type="inferred from homology"/>
<evidence type="ECO:0000256" key="2">
    <source>
        <dbReference type="ARBA" id="ARBA00006432"/>
    </source>
</evidence>
<dbReference type="InterPro" id="IPR029058">
    <property type="entry name" value="AB_hydrolase_fold"/>
</dbReference>
<feature type="domain" description="Carrier" evidence="6">
    <location>
        <begin position="2965"/>
        <end position="3039"/>
    </location>
</feature>
<dbReference type="CDD" id="cd12117">
    <property type="entry name" value="A_NRPS_Srf_like"/>
    <property type="match status" value="1"/>
</dbReference>
<dbReference type="SUPFAM" id="SSF47336">
    <property type="entry name" value="ACP-like"/>
    <property type="match status" value="3"/>
</dbReference>
<dbReference type="GO" id="GO:0016874">
    <property type="term" value="F:ligase activity"/>
    <property type="evidence" value="ECO:0007669"/>
    <property type="project" value="UniProtKB-KW"/>
</dbReference>
<name>A0A7Y6K9N0_9BURK</name>
<dbReference type="InterPro" id="IPR036736">
    <property type="entry name" value="ACP-like_sf"/>
</dbReference>
<dbReference type="InterPro" id="IPR023213">
    <property type="entry name" value="CAT-like_dom_sf"/>
</dbReference>
<dbReference type="GO" id="GO:0044550">
    <property type="term" value="P:secondary metabolite biosynthetic process"/>
    <property type="evidence" value="ECO:0007669"/>
    <property type="project" value="UniProtKB-ARBA"/>
</dbReference>
<dbReference type="SUPFAM" id="SSF52777">
    <property type="entry name" value="CoA-dependent acyltransferases"/>
    <property type="match status" value="5"/>
</dbReference>
<dbReference type="InterPro" id="IPR001242">
    <property type="entry name" value="Condensation_dom"/>
</dbReference>
<evidence type="ECO:0000313" key="8">
    <source>
        <dbReference type="Proteomes" id="UP000594380"/>
    </source>
</evidence>
<organism evidence="7 8">
    <name type="scientific">Paraburkholderia youngii</name>
    <dbReference type="NCBI Taxonomy" id="2782701"/>
    <lineage>
        <taxon>Bacteria</taxon>
        <taxon>Pseudomonadati</taxon>
        <taxon>Pseudomonadota</taxon>
        <taxon>Betaproteobacteria</taxon>
        <taxon>Burkholderiales</taxon>
        <taxon>Burkholderiaceae</taxon>
        <taxon>Paraburkholderia</taxon>
    </lineage>
</organism>
<dbReference type="PROSITE" id="PS50075">
    <property type="entry name" value="CARRIER"/>
    <property type="match status" value="3"/>
</dbReference>
<dbReference type="CDD" id="cd05930">
    <property type="entry name" value="A_NRPS"/>
    <property type="match status" value="2"/>
</dbReference>
<keyword evidence="4" id="KW-0597">Phosphoprotein</keyword>
<dbReference type="Gene3D" id="3.40.50.980">
    <property type="match status" value="6"/>
</dbReference>
<comment type="similarity">
    <text evidence="2">Belongs to the ATP-dependent AMP-binding enzyme family.</text>
</comment>